<dbReference type="EMBL" id="JBBPBM010000007">
    <property type="protein sequence ID" value="KAK8575326.1"/>
    <property type="molecule type" value="Genomic_DNA"/>
</dbReference>
<protein>
    <submittedName>
        <fullName evidence="1">Uncharacterized protein</fullName>
    </submittedName>
</protein>
<name>A0ABR2FAH5_9ROSI</name>
<proteinExistence type="predicted"/>
<keyword evidence="2" id="KW-1185">Reference proteome</keyword>
<evidence type="ECO:0000313" key="2">
    <source>
        <dbReference type="Proteomes" id="UP001472677"/>
    </source>
</evidence>
<organism evidence="1 2">
    <name type="scientific">Hibiscus sabdariffa</name>
    <name type="common">roselle</name>
    <dbReference type="NCBI Taxonomy" id="183260"/>
    <lineage>
        <taxon>Eukaryota</taxon>
        <taxon>Viridiplantae</taxon>
        <taxon>Streptophyta</taxon>
        <taxon>Embryophyta</taxon>
        <taxon>Tracheophyta</taxon>
        <taxon>Spermatophyta</taxon>
        <taxon>Magnoliopsida</taxon>
        <taxon>eudicotyledons</taxon>
        <taxon>Gunneridae</taxon>
        <taxon>Pentapetalae</taxon>
        <taxon>rosids</taxon>
        <taxon>malvids</taxon>
        <taxon>Malvales</taxon>
        <taxon>Malvaceae</taxon>
        <taxon>Malvoideae</taxon>
        <taxon>Hibiscus</taxon>
    </lineage>
</organism>
<gene>
    <name evidence="1" type="ORF">V6N12_063001</name>
</gene>
<accession>A0ABR2FAH5</accession>
<evidence type="ECO:0000313" key="1">
    <source>
        <dbReference type="EMBL" id="KAK8575326.1"/>
    </source>
</evidence>
<dbReference type="Proteomes" id="UP001472677">
    <property type="component" value="Unassembled WGS sequence"/>
</dbReference>
<sequence>MALLSKPEALWVTFIRQKYKILSYFPESITRVSCTSLWRSLVHIWDEFRTNIAWCVSDGSLVDVRTDVWGPDIGRLCEHVLDPSSLTRYPTFQILMTPSGTWDLSLLSSIFPEAVAHRMFSIRCPNPNTESDFCRWRWDDSFTIKSAYAKCIDHLWNPCSNL</sequence>
<reference evidence="1 2" key="1">
    <citation type="journal article" date="2024" name="G3 (Bethesda)">
        <title>Genome assembly of Hibiscus sabdariffa L. provides insights into metabolisms of medicinal natural products.</title>
        <authorList>
            <person name="Kim T."/>
        </authorList>
    </citation>
    <scope>NUCLEOTIDE SEQUENCE [LARGE SCALE GENOMIC DNA]</scope>
    <source>
        <strain evidence="1">TK-2024</strain>
        <tissue evidence="1">Old leaves</tissue>
    </source>
</reference>
<comment type="caution">
    <text evidence="1">The sequence shown here is derived from an EMBL/GenBank/DDBJ whole genome shotgun (WGS) entry which is preliminary data.</text>
</comment>